<dbReference type="Proteomes" id="UP000694546">
    <property type="component" value="Chromosome 20"/>
</dbReference>
<reference evidence="1" key="1">
    <citation type="submission" date="2025-08" db="UniProtKB">
        <authorList>
            <consortium name="Ensembl"/>
        </authorList>
    </citation>
    <scope>IDENTIFICATION</scope>
</reference>
<proteinExistence type="predicted"/>
<dbReference type="AlphaFoldDB" id="A0A8C5CL31"/>
<name>A0A8C5CL31_GADMO</name>
<organism evidence="1 2">
    <name type="scientific">Gadus morhua</name>
    <name type="common">Atlantic cod</name>
    <dbReference type="NCBI Taxonomy" id="8049"/>
    <lineage>
        <taxon>Eukaryota</taxon>
        <taxon>Metazoa</taxon>
        <taxon>Chordata</taxon>
        <taxon>Craniata</taxon>
        <taxon>Vertebrata</taxon>
        <taxon>Euteleostomi</taxon>
        <taxon>Actinopterygii</taxon>
        <taxon>Neopterygii</taxon>
        <taxon>Teleostei</taxon>
        <taxon>Neoteleostei</taxon>
        <taxon>Acanthomorphata</taxon>
        <taxon>Zeiogadaria</taxon>
        <taxon>Gadariae</taxon>
        <taxon>Gadiformes</taxon>
        <taxon>Gadoidei</taxon>
        <taxon>Gadidae</taxon>
        <taxon>Gadus</taxon>
    </lineage>
</organism>
<reference evidence="1" key="2">
    <citation type="submission" date="2025-09" db="UniProtKB">
        <authorList>
            <consortium name="Ensembl"/>
        </authorList>
    </citation>
    <scope>IDENTIFICATION</scope>
</reference>
<keyword evidence="2" id="KW-1185">Reference proteome</keyword>
<sequence length="126" mass="13947">PNALDFSLGSSLREAGRTPIWGLLLAVLLEGRRENSHLWPRIISSPGVQSLSLPYHGSIWTSERPKGLSEVRAPGVHTRQQSLLLHLQTPVTAHSEGTETEGNSGRRDFFFPKNYFLIPGKGYDGK</sequence>
<dbReference type="Ensembl" id="ENSGMOT00000054144.1">
    <property type="protein sequence ID" value="ENSGMOP00000063793.1"/>
    <property type="gene ID" value="ENSGMOG00000025680.1"/>
</dbReference>
<evidence type="ECO:0000313" key="2">
    <source>
        <dbReference type="Proteomes" id="UP000694546"/>
    </source>
</evidence>
<protein>
    <submittedName>
        <fullName evidence="1">Uncharacterized protein</fullName>
    </submittedName>
</protein>
<accession>A0A8C5CL31</accession>
<evidence type="ECO:0000313" key="1">
    <source>
        <dbReference type="Ensembl" id="ENSGMOP00000063793.1"/>
    </source>
</evidence>